<protein>
    <submittedName>
        <fullName evidence="6">Hydroxysteroid dehydrogenase-like protein 1 isoform X2</fullName>
    </submittedName>
</protein>
<dbReference type="GeneID" id="100209815"/>
<dbReference type="InterPro" id="IPR036291">
    <property type="entry name" value="NAD(P)-bd_dom_sf"/>
</dbReference>
<dbReference type="PRINTS" id="PR00080">
    <property type="entry name" value="SDRFAMILY"/>
</dbReference>
<name>A0ABM4DFD9_HYDVU</name>
<dbReference type="InterPro" id="IPR052149">
    <property type="entry name" value="17-beta-HSD3-like"/>
</dbReference>
<keyword evidence="2" id="KW-0521">NADP</keyword>
<evidence type="ECO:0000313" key="6">
    <source>
        <dbReference type="RefSeq" id="XP_065673137.1"/>
    </source>
</evidence>
<evidence type="ECO:0000256" key="3">
    <source>
        <dbReference type="ARBA" id="ARBA00023128"/>
    </source>
</evidence>
<dbReference type="SUPFAM" id="SSF51735">
    <property type="entry name" value="NAD(P)-binding Rossmann-fold domains"/>
    <property type="match status" value="1"/>
</dbReference>
<reference evidence="6" key="1">
    <citation type="submission" date="2025-08" db="UniProtKB">
        <authorList>
            <consortium name="RefSeq"/>
        </authorList>
    </citation>
    <scope>IDENTIFICATION</scope>
</reference>
<evidence type="ECO:0000256" key="4">
    <source>
        <dbReference type="ARBA" id="ARBA00038261"/>
    </source>
</evidence>
<dbReference type="PRINTS" id="PR00081">
    <property type="entry name" value="GDHRDH"/>
</dbReference>
<accession>A0ABM4DFD9</accession>
<dbReference type="InterPro" id="IPR002347">
    <property type="entry name" value="SDR_fam"/>
</dbReference>
<dbReference type="PANTHER" id="PTHR44889:SF1">
    <property type="entry name" value="INACTIVE HYDROXYSTEROID DEHYDROGENASE-LIKE PROTEIN 1"/>
    <property type="match status" value="1"/>
</dbReference>
<keyword evidence="3" id="KW-0496">Mitochondrion</keyword>
<keyword evidence="5" id="KW-1185">Reference proteome</keyword>
<comment type="subcellular location">
    <subcellularLocation>
        <location evidence="1">Mitochondrion</location>
    </subcellularLocation>
</comment>
<dbReference type="Proteomes" id="UP001652625">
    <property type="component" value="Chromosome 14"/>
</dbReference>
<sequence>MSLGLDGYLIVRSFDEFICIFDNIRNGLAIVGAIYTTSAVIKLLKRIIYITRVYAIPKLLYSSDLSLKYGGKWAVVTGASEGIGRSYARKLAQRKLNVLLICKNTDKLLLVAEEISLDYNVQTKCISMELVNLSEDSFYSFVENTLNEIDVGILVNNVGTNDINLFACHGRKPHQQLIDINIKSIVLLTHMVLPQMIKRKAGAIVNIFSLMSNLPFPYLTLYFASKAFIDSFSKLLQIENACHNIYIQSLQPGFKCSLPLQNSRLSRFFVVDPDTYCESAINTLGTTHSTHGYWKYGAMEYLNEFFDVF</sequence>
<evidence type="ECO:0000256" key="1">
    <source>
        <dbReference type="ARBA" id="ARBA00004173"/>
    </source>
</evidence>
<proteinExistence type="inferred from homology"/>
<evidence type="ECO:0000256" key="2">
    <source>
        <dbReference type="ARBA" id="ARBA00022857"/>
    </source>
</evidence>
<gene>
    <name evidence="6" type="primary">LOC100209815</name>
</gene>
<evidence type="ECO:0000313" key="5">
    <source>
        <dbReference type="Proteomes" id="UP001652625"/>
    </source>
</evidence>
<organism evidence="5 6">
    <name type="scientific">Hydra vulgaris</name>
    <name type="common">Hydra</name>
    <name type="synonym">Hydra attenuata</name>
    <dbReference type="NCBI Taxonomy" id="6087"/>
    <lineage>
        <taxon>Eukaryota</taxon>
        <taxon>Metazoa</taxon>
        <taxon>Cnidaria</taxon>
        <taxon>Hydrozoa</taxon>
        <taxon>Hydroidolina</taxon>
        <taxon>Anthoathecata</taxon>
        <taxon>Aplanulata</taxon>
        <taxon>Hydridae</taxon>
        <taxon>Hydra</taxon>
    </lineage>
</organism>
<comment type="similarity">
    <text evidence="4">Belongs to the short-chain dehydrogenases/reductases (SDR) family. 17-beta-HSD 3 subfamily.</text>
</comment>
<dbReference type="Gene3D" id="3.40.50.720">
    <property type="entry name" value="NAD(P)-binding Rossmann-like Domain"/>
    <property type="match status" value="1"/>
</dbReference>
<dbReference type="Pfam" id="PF00106">
    <property type="entry name" value="adh_short"/>
    <property type="match status" value="1"/>
</dbReference>
<dbReference type="RefSeq" id="XP_065673137.1">
    <property type="nucleotide sequence ID" value="XM_065817065.1"/>
</dbReference>
<dbReference type="PIRSF" id="PIRSF000126">
    <property type="entry name" value="11-beta-HSD1"/>
    <property type="match status" value="1"/>
</dbReference>
<dbReference type="PANTHER" id="PTHR44889">
    <property type="entry name" value="INACTIVE HYDROXYSTEROID DEHYDROGENASE-LIKE PROTEIN 1"/>
    <property type="match status" value="1"/>
</dbReference>
<dbReference type="CDD" id="cd05356">
    <property type="entry name" value="17beta-HSD1_like_SDR_c"/>
    <property type="match status" value="1"/>
</dbReference>